<evidence type="ECO:0000313" key="2">
    <source>
        <dbReference type="Proteomes" id="UP000237347"/>
    </source>
</evidence>
<dbReference type="EMBL" id="PKMF04000094">
    <property type="protein sequence ID" value="KAK7850885.1"/>
    <property type="molecule type" value="Genomic_DNA"/>
</dbReference>
<dbReference type="AlphaFoldDB" id="A0AAW0LI94"/>
<protein>
    <submittedName>
        <fullName evidence="1">Uncharacterized protein</fullName>
    </submittedName>
</protein>
<gene>
    <name evidence="1" type="ORF">CFP56_043470</name>
</gene>
<reference evidence="1 2" key="1">
    <citation type="journal article" date="2018" name="Sci. Data">
        <title>The draft genome sequence of cork oak.</title>
        <authorList>
            <person name="Ramos A.M."/>
            <person name="Usie A."/>
            <person name="Barbosa P."/>
            <person name="Barros P.M."/>
            <person name="Capote T."/>
            <person name="Chaves I."/>
            <person name="Simoes F."/>
            <person name="Abreu I."/>
            <person name="Carrasquinho I."/>
            <person name="Faro C."/>
            <person name="Guimaraes J.B."/>
            <person name="Mendonca D."/>
            <person name="Nobrega F."/>
            <person name="Rodrigues L."/>
            <person name="Saibo N.J.M."/>
            <person name="Varela M.C."/>
            <person name="Egas C."/>
            <person name="Matos J."/>
            <person name="Miguel C.M."/>
            <person name="Oliveira M.M."/>
            <person name="Ricardo C.P."/>
            <person name="Goncalves S."/>
        </authorList>
    </citation>
    <scope>NUCLEOTIDE SEQUENCE [LARGE SCALE GENOMIC DNA]</scope>
    <source>
        <strain evidence="2">cv. HL8</strain>
    </source>
</reference>
<organism evidence="1 2">
    <name type="scientific">Quercus suber</name>
    <name type="common">Cork oak</name>
    <dbReference type="NCBI Taxonomy" id="58331"/>
    <lineage>
        <taxon>Eukaryota</taxon>
        <taxon>Viridiplantae</taxon>
        <taxon>Streptophyta</taxon>
        <taxon>Embryophyta</taxon>
        <taxon>Tracheophyta</taxon>
        <taxon>Spermatophyta</taxon>
        <taxon>Magnoliopsida</taxon>
        <taxon>eudicotyledons</taxon>
        <taxon>Gunneridae</taxon>
        <taxon>Pentapetalae</taxon>
        <taxon>rosids</taxon>
        <taxon>fabids</taxon>
        <taxon>Fagales</taxon>
        <taxon>Fagaceae</taxon>
        <taxon>Quercus</taxon>
    </lineage>
</organism>
<evidence type="ECO:0000313" key="1">
    <source>
        <dbReference type="EMBL" id="KAK7850885.1"/>
    </source>
</evidence>
<name>A0AAW0LI94_QUESU</name>
<accession>A0AAW0LI94</accession>
<keyword evidence="2" id="KW-1185">Reference proteome</keyword>
<dbReference type="Proteomes" id="UP000237347">
    <property type="component" value="Unassembled WGS sequence"/>
</dbReference>
<proteinExistence type="predicted"/>
<comment type="caution">
    <text evidence="1">The sequence shown here is derived from an EMBL/GenBank/DDBJ whole genome shotgun (WGS) entry which is preliminary data.</text>
</comment>
<sequence>MRCIHMDLLYVQENVAGQVWLSLFS</sequence>